<dbReference type="OrthoDB" id="3879658at2759"/>
<evidence type="ECO:0000256" key="3">
    <source>
        <dbReference type="ARBA" id="ARBA00022801"/>
    </source>
</evidence>
<dbReference type="GO" id="GO:0005975">
    <property type="term" value="P:carbohydrate metabolic process"/>
    <property type="evidence" value="ECO:0007669"/>
    <property type="project" value="InterPro"/>
</dbReference>
<evidence type="ECO:0000256" key="2">
    <source>
        <dbReference type="ARBA" id="ARBA00022729"/>
    </source>
</evidence>
<keyword evidence="10" id="KW-1185">Reference proteome</keyword>
<dbReference type="SUPFAM" id="SSF75005">
    <property type="entry name" value="Arabinanase/levansucrase/invertase"/>
    <property type="match status" value="1"/>
</dbReference>
<dbReference type="InterPro" id="IPR023296">
    <property type="entry name" value="Glyco_hydro_beta-prop_sf"/>
</dbReference>
<dbReference type="Proteomes" id="UP000247810">
    <property type="component" value="Unassembled WGS sequence"/>
</dbReference>
<dbReference type="AlphaFoldDB" id="A0A319CZI8"/>
<sequence>MWPTPNPKSSSWALGLFALATSVLSSPIEIRAAGAPWLAINSDFPDPGFVQGADGVWYAFGTNGNGKTIQVARSEDFVSWTLLNKEVLPTLAGWETSVDHWAPDVIRRNDGRYVLYYSGEAQSMVRHHCVGVAISESTDPSGPYIPNPNPLSCRLDQGGSIDPSGFLDKDGSRYVVFKVDGNSIGNGGDCNNGVAPLKPTPILLQKVDADGFTPLGDAVQILDRDDSDGPLVEAPNLILHGDTYFLFYSTHCFTDAKYDVRWATAKSITGPYVKTGAQLVKTGDFNLTSPGGGTVCGCGDRMLFHGFCGSERCTYAADLSIQGTNVRFV</sequence>
<organism evidence="9 10">
    <name type="scientific">Aspergillus ellipticus CBS 707.79</name>
    <dbReference type="NCBI Taxonomy" id="1448320"/>
    <lineage>
        <taxon>Eukaryota</taxon>
        <taxon>Fungi</taxon>
        <taxon>Dikarya</taxon>
        <taxon>Ascomycota</taxon>
        <taxon>Pezizomycotina</taxon>
        <taxon>Eurotiomycetes</taxon>
        <taxon>Eurotiomycetidae</taxon>
        <taxon>Eurotiales</taxon>
        <taxon>Aspergillaceae</taxon>
        <taxon>Aspergillus</taxon>
        <taxon>Aspergillus subgen. Circumdati</taxon>
    </lineage>
</organism>
<accession>A0A319CZI8</accession>
<dbReference type="PANTHER" id="PTHR42812">
    <property type="entry name" value="BETA-XYLOSIDASE"/>
    <property type="match status" value="1"/>
</dbReference>
<evidence type="ECO:0000256" key="6">
    <source>
        <dbReference type="PIRSR" id="PIRSR606710-2"/>
    </source>
</evidence>
<dbReference type="EMBL" id="KZ825982">
    <property type="protein sequence ID" value="PYH90464.1"/>
    <property type="molecule type" value="Genomic_DNA"/>
</dbReference>
<dbReference type="Pfam" id="PF04616">
    <property type="entry name" value="Glyco_hydro_43"/>
    <property type="match status" value="1"/>
</dbReference>
<dbReference type="VEuPathDB" id="FungiDB:BO71DRAFT_334432"/>
<evidence type="ECO:0000256" key="1">
    <source>
        <dbReference type="ARBA" id="ARBA00009865"/>
    </source>
</evidence>
<evidence type="ECO:0000313" key="10">
    <source>
        <dbReference type="Proteomes" id="UP000247810"/>
    </source>
</evidence>
<feature type="active site" description="Proton donor" evidence="5">
    <location>
        <position position="233"/>
    </location>
</feature>
<feature type="chain" id="PRO_5016363197" evidence="8">
    <location>
        <begin position="26"/>
        <end position="329"/>
    </location>
</feature>
<evidence type="ECO:0000256" key="5">
    <source>
        <dbReference type="PIRSR" id="PIRSR606710-1"/>
    </source>
</evidence>
<keyword evidence="3 7" id="KW-0378">Hydrolase</keyword>
<evidence type="ECO:0000256" key="8">
    <source>
        <dbReference type="SAM" id="SignalP"/>
    </source>
</evidence>
<keyword evidence="4 7" id="KW-0326">Glycosidase</keyword>
<dbReference type="CDD" id="cd08999">
    <property type="entry name" value="GH43_ABN-like"/>
    <property type="match status" value="1"/>
</dbReference>
<gene>
    <name evidence="9" type="ORF">BO71DRAFT_334432</name>
</gene>
<evidence type="ECO:0000256" key="7">
    <source>
        <dbReference type="RuleBase" id="RU361187"/>
    </source>
</evidence>
<dbReference type="PANTHER" id="PTHR42812:SF5">
    <property type="entry name" value="ENDO-ARABINASE"/>
    <property type="match status" value="1"/>
</dbReference>
<protein>
    <submittedName>
        <fullName evidence="9">Endo-arabinase</fullName>
    </submittedName>
</protein>
<dbReference type="InterPro" id="IPR051795">
    <property type="entry name" value="Glycosyl_Hydrlase_43"/>
</dbReference>
<comment type="similarity">
    <text evidence="1 7">Belongs to the glycosyl hydrolase 43 family.</text>
</comment>
<keyword evidence="2 8" id="KW-0732">Signal</keyword>
<evidence type="ECO:0000256" key="4">
    <source>
        <dbReference type="ARBA" id="ARBA00023295"/>
    </source>
</evidence>
<feature type="site" description="Important for catalytic activity, responsible for pKa modulation of the active site Glu and correct orientation of both the proton donor and substrate" evidence="6">
    <location>
        <position position="162"/>
    </location>
</feature>
<feature type="active site" description="Proton acceptor" evidence="5">
    <location>
        <position position="46"/>
    </location>
</feature>
<reference evidence="9 10" key="1">
    <citation type="submission" date="2018-02" db="EMBL/GenBank/DDBJ databases">
        <title>The genomes of Aspergillus section Nigri reveals drivers in fungal speciation.</title>
        <authorList>
            <consortium name="DOE Joint Genome Institute"/>
            <person name="Vesth T.C."/>
            <person name="Nybo J."/>
            <person name="Theobald S."/>
            <person name="Brandl J."/>
            <person name="Frisvad J.C."/>
            <person name="Nielsen K.F."/>
            <person name="Lyhne E.K."/>
            <person name="Kogle M.E."/>
            <person name="Kuo A."/>
            <person name="Riley R."/>
            <person name="Clum A."/>
            <person name="Nolan M."/>
            <person name="Lipzen A."/>
            <person name="Salamov A."/>
            <person name="Henrissat B."/>
            <person name="Wiebenga A."/>
            <person name="De vries R.P."/>
            <person name="Grigoriev I.V."/>
            <person name="Mortensen U.H."/>
            <person name="Andersen M.R."/>
            <person name="Baker S.E."/>
        </authorList>
    </citation>
    <scope>NUCLEOTIDE SEQUENCE [LARGE SCALE GENOMIC DNA]</scope>
    <source>
        <strain evidence="9 10">CBS 707.79</strain>
    </source>
</reference>
<dbReference type="GO" id="GO:0004553">
    <property type="term" value="F:hydrolase activity, hydrolyzing O-glycosyl compounds"/>
    <property type="evidence" value="ECO:0007669"/>
    <property type="project" value="InterPro"/>
</dbReference>
<dbReference type="Gene3D" id="2.115.10.20">
    <property type="entry name" value="Glycosyl hydrolase domain, family 43"/>
    <property type="match status" value="1"/>
</dbReference>
<evidence type="ECO:0000313" key="9">
    <source>
        <dbReference type="EMBL" id="PYH90464.1"/>
    </source>
</evidence>
<dbReference type="InterPro" id="IPR006710">
    <property type="entry name" value="Glyco_hydro_43"/>
</dbReference>
<dbReference type="STRING" id="1448320.A0A319CZI8"/>
<feature type="signal peptide" evidence="8">
    <location>
        <begin position="1"/>
        <end position="25"/>
    </location>
</feature>
<proteinExistence type="inferred from homology"/>
<name>A0A319CZI8_9EURO</name>